<name>A0A9X8HIH6_PSEPU</name>
<comment type="caution">
    <text evidence="2">The sequence shown here is derived from an EMBL/GenBank/DDBJ whole genome shotgun (WGS) entry which is preliminary data.</text>
</comment>
<evidence type="ECO:0000313" key="3">
    <source>
        <dbReference type="Proteomes" id="UP000269115"/>
    </source>
</evidence>
<sequence>MSTNKYKSAQERLCAAVDLNCPACGHVWLPSEGELETLMGGQPLTCAKCAQALVLPEADHRAMKRHLSRSNWADLISGLGVVLCFIGVLTVRHYTGDLTAFMVALCLAFVWWFMKEIVSDSTFLNVLLLPSSAEAADTTRSL</sequence>
<proteinExistence type="predicted"/>
<keyword evidence="1" id="KW-1133">Transmembrane helix</keyword>
<dbReference type="Proteomes" id="UP000269115">
    <property type="component" value="Unassembled WGS sequence"/>
</dbReference>
<reference evidence="2 3" key="1">
    <citation type="submission" date="2018-11" db="EMBL/GenBank/DDBJ databases">
        <title>Genomic analyses of the natural microbiome of Caenorhabditis elegans.</title>
        <authorList>
            <person name="Samuel B."/>
        </authorList>
    </citation>
    <scope>NUCLEOTIDE SEQUENCE [LARGE SCALE GENOMIC DNA]</scope>
    <source>
        <strain evidence="2 3">BIGb0473</strain>
    </source>
</reference>
<protein>
    <submittedName>
        <fullName evidence="2">Uncharacterized protein</fullName>
    </submittedName>
</protein>
<organism evidence="2 3">
    <name type="scientific">Pseudomonas putida</name>
    <name type="common">Arthrobacter siderocapsulatus</name>
    <dbReference type="NCBI Taxonomy" id="303"/>
    <lineage>
        <taxon>Bacteria</taxon>
        <taxon>Pseudomonadati</taxon>
        <taxon>Pseudomonadota</taxon>
        <taxon>Gammaproteobacteria</taxon>
        <taxon>Pseudomonadales</taxon>
        <taxon>Pseudomonadaceae</taxon>
        <taxon>Pseudomonas</taxon>
    </lineage>
</organism>
<evidence type="ECO:0000313" key="2">
    <source>
        <dbReference type="EMBL" id="ROQ44093.1"/>
    </source>
</evidence>
<keyword evidence="1" id="KW-0812">Transmembrane</keyword>
<gene>
    <name evidence="2" type="ORF">EDF85_4933</name>
</gene>
<feature type="transmembrane region" description="Helical" evidence="1">
    <location>
        <begin position="72"/>
        <end position="92"/>
    </location>
</feature>
<dbReference type="AlphaFoldDB" id="A0A9X8HIH6"/>
<dbReference type="RefSeq" id="WP_058541954.1">
    <property type="nucleotide sequence ID" value="NZ_LKGZ01000065.1"/>
</dbReference>
<evidence type="ECO:0000256" key="1">
    <source>
        <dbReference type="SAM" id="Phobius"/>
    </source>
</evidence>
<feature type="transmembrane region" description="Helical" evidence="1">
    <location>
        <begin position="98"/>
        <end position="114"/>
    </location>
</feature>
<keyword evidence="1" id="KW-0472">Membrane</keyword>
<dbReference type="EMBL" id="RJUR01000018">
    <property type="protein sequence ID" value="ROQ44093.1"/>
    <property type="molecule type" value="Genomic_DNA"/>
</dbReference>
<accession>A0A9X8HIH6</accession>